<dbReference type="OrthoDB" id="3798541at2759"/>
<comment type="caution">
    <text evidence="2">The sequence shown here is derived from an EMBL/GenBank/DDBJ whole genome shotgun (WGS) entry which is preliminary data.</text>
</comment>
<evidence type="ECO:0000313" key="2">
    <source>
        <dbReference type="EMBL" id="RAO72874.1"/>
    </source>
</evidence>
<accession>A0A364LAN1</accession>
<reference evidence="2 3" key="1">
    <citation type="journal article" date="2017" name="Biotechnol. Biofuels">
        <title>Differential beta-glucosidase expression as a function of carbon source availability in Talaromyces amestolkiae: a genomic and proteomic approach.</title>
        <authorList>
            <person name="de Eugenio L.I."/>
            <person name="Mendez-Liter J.A."/>
            <person name="Nieto-Dominguez M."/>
            <person name="Alonso L."/>
            <person name="Gil-Munoz J."/>
            <person name="Barriuso J."/>
            <person name="Prieto A."/>
            <person name="Martinez M.J."/>
        </authorList>
    </citation>
    <scope>NUCLEOTIDE SEQUENCE [LARGE SCALE GENOMIC DNA]</scope>
    <source>
        <strain evidence="2 3">CIB</strain>
    </source>
</reference>
<evidence type="ECO:0008006" key="4">
    <source>
        <dbReference type="Google" id="ProtNLM"/>
    </source>
</evidence>
<sequence>MKFSLATLALFAAPIFAAPANPPNTGEIVTDLGPEVNQTLAVTGTDAQQLLIQLSPEVAALVDSLGLASVGEPLGSVVATASSVGDLLKELGPNTEGVVVVTGEDAKILLVQLSPSVASLVAGLLPPLAVPVGAVVTTVGNHVKRATGTGKLLADIGTQVDGALTIAGPATSTLLVQLSPELTALVSGLGLPPVGTLVGSVVASASSVGALVTELGPGLDGLLIVVENGVEYLLIQLSPVVSGLLSGLGLPALGVPLGEVVDEVAYHL</sequence>
<gene>
    <name evidence="2" type="ORF">BHQ10_008886</name>
</gene>
<keyword evidence="1" id="KW-0732">Signal</keyword>
<name>A0A364LAN1_TALAM</name>
<organism evidence="2 3">
    <name type="scientific">Talaromyces amestolkiae</name>
    <dbReference type="NCBI Taxonomy" id="1196081"/>
    <lineage>
        <taxon>Eukaryota</taxon>
        <taxon>Fungi</taxon>
        <taxon>Dikarya</taxon>
        <taxon>Ascomycota</taxon>
        <taxon>Pezizomycotina</taxon>
        <taxon>Eurotiomycetes</taxon>
        <taxon>Eurotiomycetidae</taxon>
        <taxon>Eurotiales</taxon>
        <taxon>Trichocomaceae</taxon>
        <taxon>Talaromyces</taxon>
        <taxon>Talaromyces sect. Talaromyces</taxon>
    </lineage>
</organism>
<feature type="chain" id="PRO_5016835912" description="FAS1 domain-containing protein" evidence="1">
    <location>
        <begin position="18"/>
        <end position="268"/>
    </location>
</feature>
<proteinExistence type="predicted"/>
<dbReference type="AlphaFoldDB" id="A0A364LAN1"/>
<keyword evidence="3" id="KW-1185">Reference proteome</keyword>
<dbReference type="GeneID" id="63798100"/>
<evidence type="ECO:0000313" key="3">
    <source>
        <dbReference type="Proteomes" id="UP000249363"/>
    </source>
</evidence>
<evidence type="ECO:0000256" key="1">
    <source>
        <dbReference type="SAM" id="SignalP"/>
    </source>
</evidence>
<feature type="signal peptide" evidence="1">
    <location>
        <begin position="1"/>
        <end position="17"/>
    </location>
</feature>
<dbReference type="RefSeq" id="XP_040737388.1">
    <property type="nucleotide sequence ID" value="XM_040881740.1"/>
</dbReference>
<dbReference type="Proteomes" id="UP000249363">
    <property type="component" value="Unassembled WGS sequence"/>
</dbReference>
<protein>
    <recommendedName>
        <fullName evidence="4">FAS1 domain-containing protein</fullName>
    </recommendedName>
</protein>
<dbReference type="EMBL" id="MIKG01000021">
    <property type="protein sequence ID" value="RAO72874.1"/>
    <property type="molecule type" value="Genomic_DNA"/>
</dbReference>